<dbReference type="PANTHER" id="PTHR44591:SF21">
    <property type="entry name" value="TWO-COMPONENT RESPONSE REGULATOR"/>
    <property type="match status" value="1"/>
</dbReference>
<organism evidence="4 5">
    <name type="scientific">Rhizobium mesoamericanum STM3625</name>
    <dbReference type="NCBI Taxonomy" id="1211777"/>
    <lineage>
        <taxon>Bacteria</taxon>
        <taxon>Pseudomonadati</taxon>
        <taxon>Pseudomonadota</taxon>
        <taxon>Alphaproteobacteria</taxon>
        <taxon>Hyphomicrobiales</taxon>
        <taxon>Rhizobiaceae</taxon>
        <taxon>Rhizobium/Agrobacterium group</taxon>
        <taxon>Rhizobium</taxon>
    </lineage>
</organism>
<evidence type="ECO:0000313" key="4">
    <source>
        <dbReference type="EMBL" id="CCM78173.1"/>
    </source>
</evidence>
<dbReference type="SUPFAM" id="SSF52172">
    <property type="entry name" value="CheY-like"/>
    <property type="match status" value="1"/>
</dbReference>
<sequence length="185" mass="20250">MSDRRSEWISKRAYALWEEAGRPVGHDEEHWMKAVAERELMERTQASCDGQEVLARKRALALVNTVAPARVLLVDEVVAQRHHTMVALARAGISAAEAGNADQALVLLKKNRFDAVITDMSMPGHVNGLGLASCVRSLWPRTKVIIVSGLAKVRKVDLGPGVSFLARPVPDARLIAAVHGSIRHR</sequence>
<protein>
    <submittedName>
        <fullName evidence="4">Response regulator receiver protein</fullName>
    </submittedName>
</protein>
<dbReference type="GO" id="GO:0000160">
    <property type="term" value="P:phosphorelay signal transduction system"/>
    <property type="evidence" value="ECO:0007669"/>
    <property type="project" value="InterPro"/>
</dbReference>
<dbReference type="InterPro" id="IPR001789">
    <property type="entry name" value="Sig_transdc_resp-reg_receiver"/>
</dbReference>
<dbReference type="AlphaFoldDB" id="K0PWQ8"/>
<keyword evidence="5" id="KW-1185">Reference proteome</keyword>
<evidence type="ECO:0000259" key="3">
    <source>
        <dbReference type="PROSITE" id="PS50110"/>
    </source>
</evidence>
<dbReference type="Pfam" id="PF00072">
    <property type="entry name" value="Response_reg"/>
    <property type="match status" value="1"/>
</dbReference>
<reference evidence="4 5" key="1">
    <citation type="journal article" date="2013" name="Genome Announc.">
        <title>Draft Genome Sequence of Rhizobium mesoamericanum STM3625, a Nitrogen-Fixing Symbiont of Mimosa pudica Isolated in French Guiana (South America).</title>
        <authorList>
            <person name="Moulin L."/>
            <person name="Mornico D."/>
            <person name="Melkonian R."/>
            <person name="Klonowska A."/>
        </authorList>
    </citation>
    <scope>NUCLEOTIDE SEQUENCE [LARGE SCALE GENOMIC DNA]</scope>
    <source>
        <strain evidence="4 5">STM3625</strain>
    </source>
</reference>
<dbReference type="InterPro" id="IPR050595">
    <property type="entry name" value="Bact_response_regulator"/>
</dbReference>
<feature type="modified residue" description="4-aspartylphosphate" evidence="2">
    <location>
        <position position="119"/>
    </location>
</feature>
<keyword evidence="1 2" id="KW-0597">Phosphoprotein</keyword>
<evidence type="ECO:0000256" key="2">
    <source>
        <dbReference type="PROSITE-ProRule" id="PRU00169"/>
    </source>
</evidence>
<dbReference type="STRING" id="1211777.BN77_p10132"/>
<dbReference type="RefSeq" id="WP_007535706.1">
    <property type="nucleotide sequence ID" value="NZ_HF536773.1"/>
</dbReference>
<dbReference type="InterPro" id="IPR011006">
    <property type="entry name" value="CheY-like_superfamily"/>
</dbReference>
<dbReference type="Proteomes" id="UP000009319">
    <property type="component" value="Unassembled WGS sequence"/>
</dbReference>
<dbReference type="PROSITE" id="PS50110">
    <property type="entry name" value="RESPONSE_REGULATORY"/>
    <property type="match status" value="1"/>
</dbReference>
<comment type="caution">
    <text evidence="4">The sequence shown here is derived from an EMBL/GenBank/DDBJ whole genome shotgun (WGS) entry which is preliminary data.</text>
</comment>
<evidence type="ECO:0000313" key="5">
    <source>
        <dbReference type="Proteomes" id="UP000009319"/>
    </source>
</evidence>
<gene>
    <name evidence="4" type="ORF">BN77_p10132</name>
</gene>
<dbReference type="eggNOG" id="COG2204">
    <property type="taxonomic scope" value="Bacteria"/>
</dbReference>
<dbReference type="InterPro" id="IPR021327">
    <property type="entry name" value="DUF2934"/>
</dbReference>
<dbReference type="SMART" id="SM00448">
    <property type="entry name" value="REC"/>
    <property type="match status" value="1"/>
</dbReference>
<dbReference type="Gene3D" id="3.40.50.2300">
    <property type="match status" value="1"/>
</dbReference>
<accession>K0PWQ8</accession>
<feature type="domain" description="Response regulatory" evidence="3">
    <location>
        <begin position="70"/>
        <end position="182"/>
    </location>
</feature>
<evidence type="ECO:0000256" key="1">
    <source>
        <dbReference type="ARBA" id="ARBA00022553"/>
    </source>
</evidence>
<dbReference type="HOGENOM" id="CLU_000445_69_8_5"/>
<dbReference type="EMBL" id="CANI01000035">
    <property type="protein sequence ID" value="CCM78173.1"/>
    <property type="molecule type" value="Genomic_DNA"/>
</dbReference>
<dbReference type="Pfam" id="PF11154">
    <property type="entry name" value="DUF2934"/>
    <property type="match status" value="1"/>
</dbReference>
<name>K0PWQ8_9HYPH</name>
<proteinExistence type="predicted"/>
<dbReference type="PANTHER" id="PTHR44591">
    <property type="entry name" value="STRESS RESPONSE REGULATOR PROTEIN 1"/>
    <property type="match status" value="1"/>
</dbReference>